<organism evidence="3 4">
    <name type="scientific">Streptomyces puniciscabiei</name>
    <dbReference type="NCBI Taxonomy" id="164348"/>
    <lineage>
        <taxon>Bacteria</taxon>
        <taxon>Bacillati</taxon>
        <taxon>Actinomycetota</taxon>
        <taxon>Actinomycetes</taxon>
        <taxon>Kitasatosporales</taxon>
        <taxon>Streptomycetaceae</taxon>
        <taxon>Streptomyces</taxon>
    </lineage>
</organism>
<evidence type="ECO:0000256" key="1">
    <source>
        <dbReference type="SAM" id="MobiDB-lite"/>
    </source>
</evidence>
<feature type="compositionally biased region" description="Low complexity" evidence="1">
    <location>
        <begin position="108"/>
        <end position="118"/>
    </location>
</feature>
<dbReference type="STRING" id="164348.BFF78_15095"/>
<feature type="transmembrane region" description="Helical" evidence="2">
    <location>
        <begin position="578"/>
        <end position="597"/>
    </location>
</feature>
<keyword evidence="2" id="KW-0812">Transmembrane</keyword>
<evidence type="ECO:0000313" key="4">
    <source>
        <dbReference type="Proteomes" id="UP000318103"/>
    </source>
</evidence>
<feature type="compositionally biased region" description="Low complexity" evidence="1">
    <location>
        <begin position="10"/>
        <end position="19"/>
    </location>
</feature>
<gene>
    <name evidence="3" type="ORF">FB563_1644</name>
</gene>
<reference evidence="3 4" key="1">
    <citation type="submission" date="2019-06" db="EMBL/GenBank/DDBJ databases">
        <title>Sequencing the genomes of 1000 actinobacteria strains.</title>
        <authorList>
            <person name="Klenk H.-P."/>
        </authorList>
    </citation>
    <scope>NUCLEOTIDE SEQUENCE [LARGE SCALE GENOMIC DNA]</scope>
    <source>
        <strain evidence="3 4">DSM 41929</strain>
    </source>
</reference>
<proteinExistence type="predicted"/>
<feature type="compositionally biased region" description="Low complexity" evidence="1">
    <location>
        <begin position="81"/>
        <end position="96"/>
    </location>
</feature>
<evidence type="ECO:0008006" key="5">
    <source>
        <dbReference type="Google" id="ProtNLM"/>
    </source>
</evidence>
<keyword evidence="2" id="KW-1133">Transmembrane helix</keyword>
<accession>A0A542UCA2</accession>
<feature type="transmembrane region" description="Helical" evidence="2">
    <location>
        <begin position="399"/>
        <end position="420"/>
    </location>
</feature>
<evidence type="ECO:0000256" key="2">
    <source>
        <dbReference type="SAM" id="Phobius"/>
    </source>
</evidence>
<feature type="transmembrane region" description="Helical" evidence="2">
    <location>
        <begin position="331"/>
        <end position="354"/>
    </location>
</feature>
<feature type="transmembrane region" description="Helical" evidence="2">
    <location>
        <begin position="513"/>
        <end position="530"/>
    </location>
</feature>
<name>A0A542UCA2_9ACTN</name>
<feature type="transmembrane region" description="Helical" evidence="2">
    <location>
        <begin position="440"/>
        <end position="463"/>
    </location>
</feature>
<dbReference type="AlphaFoldDB" id="A0A542UCA2"/>
<feature type="compositionally biased region" description="Gly residues" evidence="1">
    <location>
        <begin position="119"/>
        <end position="130"/>
    </location>
</feature>
<keyword evidence="2" id="KW-0472">Membrane</keyword>
<protein>
    <recommendedName>
        <fullName evidence="5">Integral membrane protein</fullName>
    </recommendedName>
</protein>
<evidence type="ECO:0000313" key="3">
    <source>
        <dbReference type="EMBL" id="TQK96695.1"/>
    </source>
</evidence>
<feature type="region of interest" description="Disordered" evidence="1">
    <location>
        <begin position="1"/>
        <end position="253"/>
    </location>
</feature>
<feature type="transmembrane region" description="Helical" evidence="2">
    <location>
        <begin position="537"/>
        <end position="558"/>
    </location>
</feature>
<sequence length="616" mass="61827">MDTRDDGMSADRAGAMADRAGGDRTWAAAEVSERGAPGDLRPLSTGAPGGSGDAGSAVWAPEAPGGLGRRGSGMPTEADDPSPAAEAPEALSGPGARRTGVSGETEYPGSAAAMPGEAGALGAGGPGGAEGSRSAVVPGAHDDSRRAVSAPGGLDRPGMPSTAEPWEDAQSGEWFEAEPGGQDAGSWETSSAPSATVAGARGPAGAVQPTGRPGRPGAVAAATRAGSADSPPDNPPSGKGESGTRRVAAPRRGAADPVKALLHRHRELCERAVDPLEIAAGLEAHGVTDRTAARFRHRDVFSLAEELYARVPRTGEQVPQSEPLPVPRVRAVWILLTLLPGALGAATVAGLRLTHGQPRLLTAVVGIIAMALATRTALRHGPLASPPGTHAWRTANGTRAWTLWLLGYALLGDGLLHAVVTGGPDALPTGAPDGPWPTAVAPTLALILACAPAAWCAHLLSAGARRRLAGSRGLEDFTAAAKPLLFGTFTVFLGVLTALLLVCGAVLHEPVAYPQTLALGALLLLARLLTVHGHRHAPAVALGAAVAMEAVALALPSAGRLPGCAVLAAPVRTLLDTWGEAAVPVLACGTAALALLCHAGRTLTRASAHAPTGAPD</sequence>
<feature type="compositionally biased region" description="Low complexity" evidence="1">
    <location>
        <begin position="209"/>
        <end position="226"/>
    </location>
</feature>
<feature type="transmembrane region" description="Helical" evidence="2">
    <location>
        <begin position="484"/>
        <end position="507"/>
    </location>
</feature>
<keyword evidence="4" id="KW-1185">Reference proteome</keyword>
<dbReference type="Proteomes" id="UP000318103">
    <property type="component" value="Unassembled WGS sequence"/>
</dbReference>
<comment type="caution">
    <text evidence="3">The sequence shown here is derived from an EMBL/GenBank/DDBJ whole genome shotgun (WGS) entry which is preliminary data.</text>
</comment>
<dbReference type="EMBL" id="VFNX01000001">
    <property type="protein sequence ID" value="TQK96695.1"/>
    <property type="molecule type" value="Genomic_DNA"/>
</dbReference>